<proteinExistence type="predicted"/>
<feature type="repeat" description="TPR" evidence="4">
    <location>
        <begin position="545"/>
        <end position="578"/>
    </location>
</feature>
<dbReference type="InterPro" id="IPR011990">
    <property type="entry name" value="TPR-like_helical_dom_sf"/>
</dbReference>
<feature type="chain" id="PRO_5045806678" evidence="5">
    <location>
        <begin position="26"/>
        <end position="1056"/>
    </location>
</feature>
<feature type="signal peptide" evidence="5">
    <location>
        <begin position="1"/>
        <end position="25"/>
    </location>
</feature>
<dbReference type="InterPro" id="IPR013105">
    <property type="entry name" value="TPR_2"/>
</dbReference>
<evidence type="ECO:0000256" key="5">
    <source>
        <dbReference type="SAM" id="SignalP"/>
    </source>
</evidence>
<evidence type="ECO:0000256" key="2">
    <source>
        <dbReference type="ARBA" id="ARBA00022737"/>
    </source>
</evidence>
<protein>
    <submittedName>
        <fullName evidence="7">Tetratricopeptide repeat protein</fullName>
    </submittedName>
</protein>
<gene>
    <name evidence="7" type="ORF">ABDJ85_16390</name>
</gene>
<evidence type="ECO:0000256" key="4">
    <source>
        <dbReference type="PROSITE-ProRule" id="PRU00339"/>
    </source>
</evidence>
<dbReference type="InterPro" id="IPR039565">
    <property type="entry name" value="BamD-like"/>
</dbReference>
<accession>A0ABV0G5P4</accession>
<reference evidence="7 8" key="1">
    <citation type="submission" date="2024-05" db="EMBL/GenBank/DDBJ databases">
        <title>Roseateles sp. DJS-2-20 16S ribosomal RNA gene Genome sequencing and assembly.</title>
        <authorList>
            <person name="Woo H."/>
        </authorList>
    </citation>
    <scope>NUCLEOTIDE SEQUENCE [LARGE SCALE GENOMIC DNA]</scope>
    <source>
        <strain evidence="7 8">DJS-2-20</strain>
    </source>
</reference>
<keyword evidence="8" id="KW-1185">Reference proteome</keyword>
<dbReference type="Pfam" id="PF13525">
    <property type="entry name" value="YfiO"/>
    <property type="match status" value="1"/>
</dbReference>
<evidence type="ECO:0000259" key="6">
    <source>
        <dbReference type="Pfam" id="PF13525"/>
    </source>
</evidence>
<dbReference type="InterPro" id="IPR051685">
    <property type="entry name" value="Ycf3/AcsC/BcsC/TPR_MFPF"/>
</dbReference>
<feature type="domain" description="Outer membrane lipoprotein BamD-like" evidence="6">
    <location>
        <begin position="594"/>
        <end position="706"/>
    </location>
</feature>
<dbReference type="PANTHER" id="PTHR44943:SF8">
    <property type="entry name" value="TPR REPEAT-CONTAINING PROTEIN MJ0263"/>
    <property type="match status" value="1"/>
</dbReference>
<evidence type="ECO:0000256" key="1">
    <source>
        <dbReference type="ARBA" id="ARBA00022729"/>
    </source>
</evidence>
<dbReference type="InterPro" id="IPR019734">
    <property type="entry name" value="TPR_rpt"/>
</dbReference>
<dbReference type="PROSITE" id="PS51257">
    <property type="entry name" value="PROKAR_LIPOPROTEIN"/>
    <property type="match status" value="1"/>
</dbReference>
<dbReference type="PROSITE" id="PS50005">
    <property type="entry name" value="TPR"/>
    <property type="match status" value="2"/>
</dbReference>
<dbReference type="RefSeq" id="WP_347705873.1">
    <property type="nucleotide sequence ID" value="NZ_JBDPZD010000005.1"/>
</dbReference>
<dbReference type="Proteomes" id="UP001495147">
    <property type="component" value="Unassembled WGS sequence"/>
</dbReference>
<evidence type="ECO:0000313" key="8">
    <source>
        <dbReference type="Proteomes" id="UP001495147"/>
    </source>
</evidence>
<dbReference type="Pfam" id="PF13432">
    <property type="entry name" value="TPR_16"/>
    <property type="match status" value="3"/>
</dbReference>
<dbReference type="PROSITE" id="PS50293">
    <property type="entry name" value="TPR_REGION"/>
    <property type="match status" value="1"/>
</dbReference>
<comment type="caution">
    <text evidence="7">The sequence shown here is derived from an EMBL/GenBank/DDBJ whole genome shotgun (WGS) entry which is preliminary data.</text>
</comment>
<evidence type="ECO:0000313" key="7">
    <source>
        <dbReference type="EMBL" id="MEO3693053.1"/>
    </source>
</evidence>
<organism evidence="7 8">
    <name type="scientific">Roseateles paludis</name>
    <dbReference type="NCBI Taxonomy" id="3145238"/>
    <lineage>
        <taxon>Bacteria</taxon>
        <taxon>Pseudomonadati</taxon>
        <taxon>Pseudomonadota</taxon>
        <taxon>Betaproteobacteria</taxon>
        <taxon>Burkholderiales</taxon>
        <taxon>Sphaerotilaceae</taxon>
        <taxon>Roseateles</taxon>
    </lineage>
</organism>
<feature type="repeat" description="TPR" evidence="4">
    <location>
        <begin position="961"/>
        <end position="994"/>
    </location>
</feature>
<dbReference type="PANTHER" id="PTHR44943">
    <property type="entry name" value="CELLULOSE SYNTHASE OPERON PROTEIN C"/>
    <property type="match status" value="1"/>
</dbReference>
<dbReference type="EMBL" id="JBDPZD010000005">
    <property type="protein sequence ID" value="MEO3693053.1"/>
    <property type="molecule type" value="Genomic_DNA"/>
</dbReference>
<dbReference type="SUPFAM" id="SSF48452">
    <property type="entry name" value="TPR-like"/>
    <property type="match status" value="4"/>
</dbReference>
<dbReference type="Gene3D" id="1.25.40.10">
    <property type="entry name" value="Tetratricopeptide repeat domain"/>
    <property type="match status" value="7"/>
</dbReference>
<dbReference type="SMART" id="SM00028">
    <property type="entry name" value="TPR"/>
    <property type="match status" value="9"/>
</dbReference>
<dbReference type="Pfam" id="PF14559">
    <property type="entry name" value="TPR_19"/>
    <property type="match status" value="1"/>
</dbReference>
<keyword evidence="2" id="KW-0677">Repeat</keyword>
<keyword evidence="1 5" id="KW-0732">Signal</keyword>
<dbReference type="Pfam" id="PF07719">
    <property type="entry name" value="TPR_2"/>
    <property type="match status" value="1"/>
</dbReference>
<evidence type="ECO:0000256" key="3">
    <source>
        <dbReference type="ARBA" id="ARBA00022803"/>
    </source>
</evidence>
<name>A0ABV0G5P4_9BURK</name>
<keyword evidence="3 4" id="KW-0802">TPR repeat</keyword>
<sequence length="1056" mass="115784">MRSSPLLIVVVLALSACSSVQRWFASDPPEPPTLKTLAGRSATVEKDAGVQATEEQTIAAYRKFLDAAPATKKAPQRAEALRRLGDLEMDRADKQSATSTAAVSPTDPDYATALARYRDYLKAYPQDPGNDRVLYQMARAHEQTGKLEAALSTLDRLVSQYPKTSYLDEAQFRRGELLFALRDYAKAETAYGSLLASSNPFQERATYMQGWSRFKQSRLDEALQSFFKVLDLKAEPLARTGELQSLSGLTRAERELLEDTFRVTSLSLAALQGAESITAYVNQPGRSSYEFRVYEQLGELYLKQERLKDAADTFGAFARRQPLHAQAPLLQARVIDIYQGNGFANQALEAKKAYVSRYGPEGEFRQANPEGWAQAQPLVKTHLTELTRHHHALAQKTKAPADYAEAVRWYRLYLDAFSKEPEAAQQHFLLAELLFEDKRFAEAVPAYEQTAYGYPAHARSSDAGYAALLAYTQLEKTTPAPELPALRKTAAASAQRFASSFPADARASTVLTHAAEQLYALGEAGPATATAQQVLALKAAPAELRVAWTVLAHAAFERNDFAAAEPAYAQVLALTPSSPATDGARRDLVERLAASVYKQGEQARSKGQLREAVGHFSRIAGLAPDSPVRAAAQYDAAAALIALKDWPQAAAVLEDFRTRYPKHALQAEVAPKLAVVYTEKGSWAQAASEMERLSAVQTDASLARAALWQALQLREKASAETPAARTALAQAYERYLKAYPQPLEPALEARYRLALLARADGNAARELGLMREVFQADQAGADARTPRTRTLGALAALSLAQPALEAYRKVQLVEPLARQLKAKKAKLEDALKAYAVAADYGVAEVVTAAAYQSAALYQDFGRAMLASQRPKGLKKLELEQYNVMLEEQAFPFEEKATELHEINARRTAQGVYDEWVQKSFVALRELRPVRYGKLEVADVAATTPLAIEPLEQAVAKAPGQARLHHQLALAYRQAGQFSKARAAYEQALQLDPQLAPAVLNLGILFDLYLGDGARALAQYERYLALTPQGDASVSKWIADLKNRKPAPVAAATKEKP</sequence>